<dbReference type="InterPro" id="IPR026749">
    <property type="entry name" value="Tmem135"/>
</dbReference>
<dbReference type="Proteomes" id="UP001209570">
    <property type="component" value="Unassembled WGS sequence"/>
</dbReference>
<evidence type="ECO:0008006" key="3">
    <source>
        <dbReference type="Google" id="ProtNLM"/>
    </source>
</evidence>
<evidence type="ECO:0000313" key="1">
    <source>
        <dbReference type="EMBL" id="KAJ0393898.1"/>
    </source>
</evidence>
<reference evidence="1" key="1">
    <citation type="submission" date="2021-12" db="EMBL/GenBank/DDBJ databases">
        <title>Prjna785345.</title>
        <authorList>
            <person name="Rujirawat T."/>
            <person name="Krajaejun T."/>
        </authorList>
    </citation>
    <scope>NUCLEOTIDE SEQUENCE</scope>
    <source>
        <strain evidence="1">Pi057C3</strain>
    </source>
</reference>
<name>A0AAD5LCK5_PYTIN</name>
<accession>A0AAD5LCK5</accession>
<organism evidence="1 2">
    <name type="scientific">Pythium insidiosum</name>
    <name type="common">Pythiosis disease agent</name>
    <dbReference type="NCBI Taxonomy" id="114742"/>
    <lineage>
        <taxon>Eukaryota</taxon>
        <taxon>Sar</taxon>
        <taxon>Stramenopiles</taxon>
        <taxon>Oomycota</taxon>
        <taxon>Peronosporomycetes</taxon>
        <taxon>Pythiales</taxon>
        <taxon>Pythiaceae</taxon>
        <taxon>Pythium</taxon>
    </lineage>
</organism>
<keyword evidence="2" id="KW-1185">Reference proteome</keyword>
<dbReference type="EMBL" id="JAKCXM010000450">
    <property type="protein sequence ID" value="KAJ0393898.1"/>
    <property type="molecule type" value="Genomic_DNA"/>
</dbReference>
<evidence type="ECO:0000313" key="2">
    <source>
        <dbReference type="Proteomes" id="UP001209570"/>
    </source>
</evidence>
<dbReference type="PANTHER" id="PTHR12459">
    <property type="entry name" value="TRANSMEMBRANE PROTEIN 135-RELATED"/>
    <property type="match status" value="1"/>
</dbReference>
<gene>
    <name evidence="1" type="ORF">P43SY_003551</name>
</gene>
<proteinExistence type="predicted"/>
<sequence>MLVMEPWRHAVRGMTAALGAVTVASNVMGNRSALLSLSPTLEIRPPTRNAAAIALFVGVFRFVKRLQSLRRLDHHSAVEHATLLASIAAVLCMDPQSRTPIVALLSTNAASLWFQEFVARHPEIGALKVADLVAFLSASGWIMYSALMAPESYVPSHLKLITKYALCPRQAATIMQDGYRRGINVNPCEARHPGRNCTDFTLRTMLWKAIAMGLRIYAPVHLTTWLFSLRRGSVRSKPMVELLRKLVDKMVRSMLYYLGFVVVGWHLSCVSQHVGARSLTWRKVQYLLCGSLPSLSILFETPSRRRPIGVILSSYSFVSMGTVLSRQRGFGWLRQGSGPLRTLLDVLAFSVAVAYTFESVVDTNAFLRRGLLGKDALTKMGKARPFVSKRSSSIKAQDSGGEAKQ</sequence>
<comment type="caution">
    <text evidence="1">The sequence shown here is derived from an EMBL/GenBank/DDBJ whole genome shotgun (WGS) entry which is preliminary data.</text>
</comment>
<dbReference type="AlphaFoldDB" id="A0AAD5LCK5"/>
<dbReference type="PANTHER" id="PTHR12459:SF15">
    <property type="entry name" value="TRANSMEMBRANE PROTEIN 135"/>
    <property type="match status" value="1"/>
</dbReference>
<protein>
    <recommendedName>
        <fullName evidence="3">Transmembrane protein 135 N-terminal domain-containing protein</fullName>
    </recommendedName>
</protein>